<gene>
    <name evidence="3" type="ORF">EG244_09330</name>
</gene>
<evidence type="ECO:0000259" key="1">
    <source>
        <dbReference type="Pfam" id="PF02625"/>
    </source>
</evidence>
<dbReference type="AlphaFoldDB" id="A0A3P3DLY0"/>
<protein>
    <submittedName>
        <fullName evidence="3">XdhC/CoxI family protein</fullName>
    </submittedName>
</protein>
<dbReference type="PANTHER" id="PTHR30388">
    <property type="entry name" value="ALDEHYDE OXIDOREDUCTASE MOLYBDENUM COFACTOR ASSEMBLY PROTEIN"/>
    <property type="match status" value="1"/>
</dbReference>
<feature type="domain" description="XdhC- CoxI" evidence="1">
    <location>
        <begin position="15"/>
        <end position="82"/>
    </location>
</feature>
<feature type="domain" description="XdhC Rossmann" evidence="2">
    <location>
        <begin position="179"/>
        <end position="320"/>
    </location>
</feature>
<dbReference type="EMBL" id="RRAZ01000011">
    <property type="protein sequence ID" value="RRH75175.1"/>
    <property type="molecule type" value="Genomic_DNA"/>
</dbReference>
<evidence type="ECO:0000259" key="2">
    <source>
        <dbReference type="Pfam" id="PF13478"/>
    </source>
</evidence>
<dbReference type="InterPro" id="IPR052698">
    <property type="entry name" value="MoCofactor_Util/Proc"/>
</dbReference>
<dbReference type="InterPro" id="IPR027051">
    <property type="entry name" value="XdhC_Rossmann_dom"/>
</dbReference>
<evidence type="ECO:0000313" key="4">
    <source>
        <dbReference type="Proteomes" id="UP000282125"/>
    </source>
</evidence>
<dbReference type="Proteomes" id="UP000282125">
    <property type="component" value="Unassembled WGS sequence"/>
</dbReference>
<keyword evidence="4" id="KW-1185">Reference proteome</keyword>
<dbReference type="Pfam" id="PF02625">
    <property type="entry name" value="XdhC_CoxI"/>
    <property type="match status" value="1"/>
</dbReference>
<dbReference type="Gene3D" id="3.40.50.720">
    <property type="entry name" value="NAD(P)-binding Rossmann-like Domain"/>
    <property type="match status" value="1"/>
</dbReference>
<organism evidence="3 4">
    <name type="scientific">Falsigemmobacter faecalis</name>
    <dbReference type="NCBI Taxonomy" id="2488730"/>
    <lineage>
        <taxon>Bacteria</taxon>
        <taxon>Pseudomonadati</taxon>
        <taxon>Pseudomonadota</taxon>
        <taxon>Alphaproteobacteria</taxon>
        <taxon>Rhodobacterales</taxon>
        <taxon>Paracoccaceae</taxon>
        <taxon>Falsigemmobacter</taxon>
    </lineage>
</organism>
<dbReference type="InterPro" id="IPR003777">
    <property type="entry name" value="XdhC_CoxI"/>
</dbReference>
<proteinExistence type="predicted"/>
<reference evidence="3 4" key="1">
    <citation type="submission" date="2018-11" db="EMBL/GenBank/DDBJ databases">
        <title>Gemmobacter sp. nov., YIM 102744-1 draft genome.</title>
        <authorList>
            <person name="Li G."/>
            <person name="Jiang Y."/>
        </authorList>
    </citation>
    <scope>NUCLEOTIDE SEQUENCE [LARGE SCALE GENOMIC DNA]</scope>
    <source>
        <strain evidence="3 4">YIM 102744-1</strain>
    </source>
</reference>
<evidence type="ECO:0000313" key="3">
    <source>
        <dbReference type="EMBL" id="RRH75175.1"/>
    </source>
</evidence>
<name>A0A3P3DLY0_9RHOB</name>
<dbReference type="Pfam" id="PF13478">
    <property type="entry name" value="XdhC_C"/>
    <property type="match status" value="1"/>
</dbReference>
<accession>A0A3P3DLY0</accession>
<dbReference type="PANTHER" id="PTHR30388:SF4">
    <property type="entry name" value="MOLYBDENUM COFACTOR INSERTION CHAPERONE PAOD"/>
    <property type="match status" value="1"/>
</dbReference>
<sequence length="327" mass="34115">MTARHDQIPETALAWAREGRGAALATVVETWGSAPRQAGSQLVVSAAGEMMGSVSGGCVEGAVVLEAEAAIAEGQSRLLTFGVSDENAFAVGLACGGTIRVLVEPVGGAGGIPEALLADLVAARAARRACAYQVDLQSWQRRLIGGGEANDDLRARFRADRSGPEGEHFIAIHNPGLRLIVVGAVHIAQALLPMARLAGYDPVLIDPREAFGSDLRFPGEEILNDWPDEAMAELQPDARTAVVTLTHDAKLDDPAILAALGSDCFYLGCLGSTRTHAKRLERLTAAGISAAQLARIHAPVGLNIGAKSPAEIAVSVLAQMTEVLRKG</sequence>
<comment type="caution">
    <text evidence="3">The sequence shown here is derived from an EMBL/GenBank/DDBJ whole genome shotgun (WGS) entry which is preliminary data.</text>
</comment>
<dbReference type="OrthoDB" id="9815497at2"/>
<dbReference type="RefSeq" id="WP_124964742.1">
    <property type="nucleotide sequence ID" value="NZ_RRAZ01000011.1"/>
</dbReference>